<dbReference type="PANTHER" id="PTHR46987">
    <property type="entry name" value="NEUROHYPOPHYSIAL HORMONES, N-TERMINAL DOMAIN CONTAINING PROTEIN"/>
    <property type="match status" value="1"/>
</dbReference>
<accession>A0AAU9K9Q6</accession>
<evidence type="ECO:0000313" key="3">
    <source>
        <dbReference type="EMBL" id="CAG9333908.1"/>
    </source>
</evidence>
<dbReference type="Gene3D" id="2.10.220.10">
    <property type="entry name" value="Hormone Receptor, Insulin-like Growth Factor Receptor 1, Chain A, domain 2"/>
    <property type="match status" value="8"/>
</dbReference>
<dbReference type="CDD" id="cd00064">
    <property type="entry name" value="FU"/>
    <property type="match status" value="7"/>
</dbReference>
<feature type="chain" id="PRO_5043672818" evidence="2">
    <location>
        <begin position="18"/>
        <end position="1656"/>
    </location>
</feature>
<keyword evidence="4" id="KW-1185">Reference proteome</keyword>
<feature type="transmembrane region" description="Helical" evidence="1">
    <location>
        <begin position="1579"/>
        <end position="1605"/>
    </location>
</feature>
<gene>
    <name evidence="3" type="ORF">BSTOLATCC_MIC59717</name>
</gene>
<dbReference type="InterPro" id="IPR009030">
    <property type="entry name" value="Growth_fac_rcpt_cys_sf"/>
</dbReference>
<comment type="caution">
    <text evidence="3">The sequence shown here is derived from an EMBL/GenBank/DDBJ whole genome shotgun (WGS) entry which is preliminary data.</text>
</comment>
<keyword evidence="2" id="KW-0732">Signal</keyword>
<dbReference type="PANTHER" id="PTHR46987:SF7">
    <property type="entry name" value="TNFR-CYS DOMAIN-CONTAINING PROTEIN"/>
    <property type="match status" value="1"/>
</dbReference>
<dbReference type="EMBL" id="CAJZBQ010000057">
    <property type="protein sequence ID" value="CAG9333908.1"/>
    <property type="molecule type" value="Genomic_DNA"/>
</dbReference>
<keyword evidence="1" id="KW-0472">Membrane</keyword>
<dbReference type="SUPFAM" id="SSF57184">
    <property type="entry name" value="Growth factor receptor domain"/>
    <property type="match status" value="4"/>
</dbReference>
<feature type="transmembrane region" description="Helical" evidence="1">
    <location>
        <begin position="1499"/>
        <end position="1523"/>
    </location>
</feature>
<feature type="signal peptide" evidence="2">
    <location>
        <begin position="1"/>
        <end position="17"/>
    </location>
</feature>
<name>A0AAU9K9Q6_9CILI</name>
<feature type="transmembrane region" description="Helical" evidence="1">
    <location>
        <begin position="1625"/>
        <end position="1644"/>
    </location>
</feature>
<reference evidence="3" key="1">
    <citation type="submission" date="2021-09" db="EMBL/GenBank/DDBJ databases">
        <authorList>
            <consortium name="AG Swart"/>
            <person name="Singh M."/>
            <person name="Singh A."/>
            <person name="Seah K."/>
            <person name="Emmerich C."/>
        </authorList>
    </citation>
    <scope>NUCLEOTIDE SEQUENCE</scope>
    <source>
        <strain evidence="3">ATCC30299</strain>
    </source>
</reference>
<dbReference type="SMART" id="SM00261">
    <property type="entry name" value="FU"/>
    <property type="match status" value="9"/>
</dbReference>
<protein>
    <submittedName>
        <fullName evidence="3">Uncharacterized protein</fullName>
    </submittedName>
</protein>
<evidence type="ECO:0000313" key="4">
    <source>
        <dbReference type="Proteomes" id="UP001162131"/>
    </source>
</evidence>
<keyword evidence="1" id="KW-1133">Transmembrane helix</keyword>
<proteinExistence type="predicted"/>
<dbReference type="InterPro" id="IPR051514">
    <property type="entry name" value="R-spondin"/>
</dbReference>
<sequence length="1656" mass="177848">MIKLTLILICLLTTSRAATISSVSVSTSNRAIRVQANYYFAIKIVNTIPSGGQIKATFPSVFTQLPTGGIQCSITAVTAASSVQCAFSGQNLIITGCFPTTDTTITFDVYGITNPSTSVTSDSFAIYTYGSSSNSLDQVTSGPTITFTSISLLNAQLVTGSQVSGELSSWTIFLQTNYEVPSGGQIQVKFPYWNQNIATSNFKPFCTGTLTCIGINNFDSSPSCYCSNNILYISGASSTSGLIQIQVNSILNPPNTDTMTGFSISTAQGGGIIETMPSISVSVTEPNELTISDIYVDNSQVNAITNYQISLECSSPIPKNANLYIFFPRLEFTLGSSVDTTISSFSGLTISPTYSISDNEITITGSFNSYLDPLYPIGFQVSNIKNPSTCAPSSNITAAIQTSSGGYICQTSTGFSLQSTSGTISSVSITPLDYTINSNTIYSFQFTPNDGIPINGAIKITAPSQVTFVNRSKRGCYYIQSGLSSNALCEVTDSKFLYITQGFKSAYTSGVVAFKINNIINPSLAVETDSFLIETYSSESFSYLIDTDQTVKISPTSAILSSVIITPSSIITGDITSYTFSIQTSSPIPQGGQVKVNLPTEISITDTTKTCSNGIGFSNWFSCVLTTSSIVIENGFQSGSFMPGQLSFVLDGIKNPVTTQPSSTFQVFTIYDNTVIDSLTSGIIITMEVPHTMSGSITPSSYKVGDTASYQFLLQPFNPLPISTSILISPPSSWNFPSTIGCTSSGNNISSISCTLQGSSLLLSLTLSSSSASQISLTVSSVINPSSTTPTNSFSLTTKSGSYLIDSISSDLALQMTTVGDLKQVTITPNDYGISIITDYSFVFITTNMVPSGGYLELLIPKSITITSSTKCKSNNYVSCTLQGTNTLLVYLFSSTFYAGQITFTIESLQNYNQAATSDPFMFTTKTSTGYSIDSYSGNPITFICYSPCEACSTYPTACTSCISDSNYPYYWNGACYETCQTGWIDLSNTKTCTKCSSNCKACSGSESNCISCTEQSPYLIEGRCSSICPTGYLITEDNQCLKCDTSCLSCSGETTNCSSCPSPKKLYSGTCIDNCEANTMVEISNECFNCNVNCEQCSLFPTNCTSCQNGQILWNNVCVSTCPTDIAVTIDRVCLSCDKSCKTCAGSTSSCTSCNDGFYLYSQQCLQNCPSGYTKIDTVCEKCSANCQECSGTVDNCIECETGKYLYDGNCVSYCPSAVTIVDGSSCIDCKSTCKTCSGSIDSCVTCPSNKYFYMNQCLSSCPVGTLPTNGECETCNSNCKTCENSSSSCTACENSKFLYRNECLEECPSHSAKINETCVDCELPCISCDISATNCTLCENSYYLYEGSCLLQCPEGNIAYKGKCVTTALKPGECAIGCGIAELGNKVCDPECNVKACDYDNGLCLASQSDSNDKANYSTNFYFEKVPFPTTIASVSSIGVATAGKILAGSFIMPSAVALGGIIESCSWAIVINSLWNTNSTHGRELLESKNESIEISFYWIIGVIIVHILLNALFLAYYFLSYCRKDDEHCKWLKSNFIVTTIVIFLSLVVSFKFIRFFYTNIPKIESSQAIFTTYATLYMPLAIFTVISFILTTLPICGVMIYNLFIFSPGNVIFSQSLDSLVVTAFIAFISFIEIALMVFEIGKEKSGVINQ</sequence>
<evidence type="ECO:0000256" key="1">
    <source>
        <dbReference type="SAM" id="Phobius"/>
    </source>
</evidence>
<dbReference type="InterPro" id="IPR006212">
    <property type="entry name" value="Furin_repeat"/>
</dbReference>
<feature type="transmembrane region" description="Helical" evidence="1">
    <location>
        <begin position="1535"/>
        <end position="1558"/>
    </location>
</feature>
<evidence type="ECO:0000256" key="2">
    <source>
        <dbReference type="SAM" id="SignalP"/>
    </source>
</evidence>
<feature type="transmembrane region" description="Helical" evidence="1">
    <location>
        <begin position="1453"/>
        <end position="1478"/>
    </location>
</feature>
<organism evidence="3 4">
    <name type="scientific">Blepharisma stoltei</name>
    <dbReference type="NCBI Taxonomy" id="1481888"/>
    <lineage>
        <taxon>Eukaryota</taxon>
        <taxon>Sar</taxon>
        <taxon>Alveolata</taxon>
        <taxon>Ciliophora</taxon>
        <taxon>Postciliodesmatophora</taxon>
        <taxon>Heterotrichea</taxon>
        <taxon>Heterotrichida</taxon>
        <taxon>Blepharismidae</taxon>
        <taxon>Blepharisma</taxon>
    </lineage>
</organism>
<dbReference type="Proteomes" id="UP001162131">
    <property type="component" value="Unassembled WGS sequence"/>
</dbReference>
<keyword evidence="1" id="KW-0812">Transmembrane</keyword>